<gene>
    <name evidence="1" type="ORF">PDENDC454_18918</name>
</gene>
<reference evidence="1 2" key="1">
    <citation type="journal article" date="2012" name="J. Bacteriol.">
        <title>Genome Sequence of the Pattern-Forming Social Bacterium Paenibacillus dendritiformis C454 Chiral Morphotype.</title>
        <authorList>
            <person name="Sirota-Madi A."/>
            <person name="Olender T."/>
            <person name="Helman Y."/>
            <person name="Brainis I."/>
            <person name="Finkelshtein A."/>
            <person name="Roth D."/>
            <person name="Hagai E."/>
            <person name="Leshkowitz D."/>
            <person name="Brodsky L."/>
            <person name="Galatenko V."/>
            <person name="Nikolaev V."/>
            <person name="Gutnick D.L."/>
            <person name="Lancet D."/>
            <person name="Ben-Jacob E."/>
        </authorList>
    </citation>
    <scope>NUCLEOTIDE SEQUENCE [LARGE SCALE GENOMIC DNA]</scope>
    <source>
        <strain evidence="1 2">C454</strain>
    </source>
</reference>
<dbReference type="EMBL" id="AHKH01000060">
    <property type="protein sequence ID" value="EHQ60676.1"/>
    <property type="molecule type" value="Genomic_DNA"/>
</dbReference>
<comment type="caution">
    <text evidence="1">The sequence shown here is derived from an EMBL/GenBank/DDBJ whole genome shotgun (WGS) entry which is preliminary data.</text>
</comment>
<protein>
    <submittedName>
        <fullName evidence="1">Uncharacterized protein</fullName>
    </submittedName>
</protein>
<dbReference type="PATRIC" id="fig|1131935.3.peg.3928"/>
<name>H3SJQ6_9BACL</name>
<keyword evidence="2" id="KW-1185">Reference proteome</keyword>
<evidence type="ECO:0000313" key="2">
    <source>
        <dbReference type="Proteomes" id="UP000003900"/>
    </source>
</evidence>
<dbReference type="Proteomes" id="UP000003900">
    <property type="component" value="Unassembled WGS sequence"/>
</dbReference>
<dbReference type="STRING" id="1131935.PDENDC454_18918"/>
<accession>H3SJQ6</accession>
<proteinExistence type="predicted"/>
<organism evidence="1 2">
    <name type="scientific">Paenibacillus dendritiformis C454</name>
    <dbReference type="NCBI Taxonomy" id="1131935"/>
    <lineage>
        <taxon>Bacteria</taxon>
        <taxon>Bacillati</taxon>
        <taxon>Bacillota</taxon>
        <taxon>Bacilli</taxon>
        <taxon>Bacillales</taxon>
        <taxon>Paenibacillaceae</taxon>
        <taxon>Paenibacillus</taxon>
    </lineage>
</organism>
<dbReference type="AlphaFoldDB" id="H3SJQ6"/>
<sequence length="350" mass="41785">MESMDIGKTAEQDNVNIFALFLYKLENFLNARACRKQFGNVFYAEDEPSLLLVASNQSNGNPVSFTRWHDLFSITRWEQRMLARGWSEQDCYIIKLVLSRFGYLFDIDNRQRTNKDYFIFFYVIQLITLKNSPMEDNDKVKNHMLRFLLFELSMEYDAYSRFYIQNDKLLYSSDHTGDIDFLQVIATVYDVLEVAKRKEKTLLLTMKSYHERVVHFLATPDNEDYRIDFDDYHINLIYPNFFMKMLANDKRKVFNAIIDAVDMHQSNYNLFVSNMILMNYSFYILKNDPRNILKLKKHINDDALFFKVMSALINRRMCIEKEDFEGLDLGIDLDAIEYVNSYLYNILYRL</sequence>
<evidence type="ECO:0000313" key="1">
    <source>
        <dbReference type="EMBL" id="EHQ60676.1"/>
    </source>
</evidence>